<feature type="domain" description="F-box" evidence="1">
    <location>
        <begin position="1"/>
        <end position="48"/>
    </location>
</feature>
<dbReference type="SMART" id="SM00256">
    <property type="entry name" value="FBOX"/>
    <property type="match status" value="1"/>
</dbReference>
<dbReference type="InterPro" id="IPR001810">
    <property type="entry name" value="F-box_dom"/>
</dbReference>
<dbReference type="InterPro" id="IPR036047">
    <property type="entry name" value="F-box-like_dom_sf"/>
</dbReference>
<dbReference type="AlphaFoldDB" id="A0AAV9WN60"/>
<protein>
    <recommendedName>
        <fullName evidence="1">F-box domain-containing protein</fullName>
    </recommendedName>
</protein>
<dbReference type="Proteomes" id="UP001370758">
    <property type="component" value="Unassembled WGS sequence"/>
</dbReference>
<evidence type="ECO:0000259" key="1">
    <source>
        <dbReference type="PROSITE" id="PS50181"/>
    </source>
</evidence>
<proteinExistence type="predicted"/>
<evidence type="ECO:0000313" key="3">
    <source>
        <dbReference type="Proteomes" id="UP001370758"/>
    </source>
</evidence>
<sequence length="285" mass="32613">MDTLPIELQNIILSLLSFPDRVSAVQVCSLWKAILDGPMFLKERYLELRHHPEGKNVRAHQLLYNKLGLHDICAQCAENWVEHTDLENDSRDALDPCEIEVPSRKPVSLTAPLDPTSRKIVNYNFYLEACPQHNSDEQKAIDLPIPLDHPFLKEPAILAPACASVEAVANDEKKNKKSKKSFVHVIGFVRFLDGYKEFNCGRIPMNLDPTVYELTQKLWGKLEAAYTSEQLSRVARYKLQVRFRLVHDTSETMWNWADGMPVSYVELEVDGPSTNTWSTKGFNFR</sequence>
<dbReference type="Pfam" id="PF00646">
    <property type="entry name" value="F-box"/>
    <property type="match status" value="1"/>
</dbReference>
<keyword evidence="3" id="KW-1185">Reference proteome</keyword>
<organism evidence="2 3">
    <name type="scientific">Arthrobotrys musiformis</name>
    <dbReference type="NCBI Taxonomy" id="47236"/>
    <lineage>
        <taxon>Eukaryota</taxon>
        <taxon>Fungi</taxon>
        <taxon>Dikarya</taxon>
        <taxon>Ascomycota</taxon>
        <taxon>Pezizomycotina</taxon>
        <taxon>Orbiliomycetes</taxon>
        <taxon>Orbiliales</taxon>
        <taxon>Orbiliaceae</taxon>
        <taxon>Arthrobotrys</taxon>
    </lineage>
</organism>
<name>A0AAV9WN60_9PEZI</name>
<dbReference type="EMBL" id="JAVHJL010000002">
    <property type="protein sequence ID" value="KAK6510227.1"/>
    <property type="molecule type" value="Genomic_DNA"/>
</dbReference>
<gene>
    <name evidence="2" type="ORF">TWF481_004943</name>
</gene>
<accession>A0AAV9WN60</accession>
<comment type="caution">
    <text evidence="2">The sequence shown here is derived from an EMBL/GenBank/DDBJ whole genome shotgun (WGS) entry which is preliminary data.</text>
</comment>
<reference evidence="2 3" key="1">
    <citation type="submission" date="2023-08" db="EMBL/GenBank/DDBJ databases">
        <authorList>
            <person name="Palmer J.M."/>
        </authorList>
    </citation>
    <scope>NUCLEOTIDE SEQUENCE [LARGE SCALE GENOMIC DNA]</scope>
    <source>
        <strain evidence="2 3">TWF481</strain>
    </source>
</reference>
<dbReference type="PROSITE" id="PS50181">
    <property type="entry name" value="FBOX"/>
    <property type="match status" value="1"/>
</dbReference>
<dbReference type="SUPFAM" id="SSF81383">
    <property type="entry name" value="F-box domain"/>
    <property type="match status" value="1"/>
</dbReference>
<evidence type="ECO:0000313" key="2">
    <source>
        <dbReference type="EMBL" id="KAK6510227.1"/>
    </source>
</evidence>